<dbReference type="GO" id="GO:0005737">
    <property type="term" value="C:cytoplasm"/>
    <property type="evidence" value="ECO:0007669"/>
    <property type="project" value="UniProtKB-SubCell"/>
</dbReference>
<name>A0A1B7XFG4_9BACT</name>
<dbReference type="SUPFAM" id="SSF52402">
    <property type="entry name" value="Adenine nucleotide alpha hydrolases-like"/>
    <property type="match status" value="1"/>
</dbReference>
<dbReference type="PIRSF" id="PIRSF006276">
    <property type="entry name" value="UspA"/>
    <property type="match status" value="1"/>
</dbReference>
<evidence type="ECO:0000259" key="3">
    <source>
        <dbReference type="Pfam" id="PF00582"/>
    </source>
</evidence>
<dbReference type="Gene3D" id="3.40.50.620">
    <property type="entry name" value="HUPs"/>
    <property type="match status" value="1"/>
</dbReference>
<dbReference type="PANTHER" id="PTHR46268">
    <property type="entry name" value="STRESS RESPONSE PROTEIN NHAX"/>
    <property type="match status" value="1"/>
</dbReference>
<evidence type="ECO:0000256" key="2">
    <source>
        <dbReference type="PIRNR" id="PIRNR006276"/>
    </source>
</evidence>
<dbReference type="RefSeq" id="WP_066853614.1">
    <property type="nucleotide sequence ID" value="NZ_JXMS01000008.1"/>
</dbReference>
<dbReference type="EMBL" id="JXMS01000008">
    <property type="protein sequence ID" value="OBQ54036.1"/>
    <property type="molecule type" value="Genomic_DNA"/>
</dbReference>
<reference evidence="4 5" key="1">
    <citation type="submission" date="2015-01" db="EMBL/GenBank/DDBJ databases">
        <title>Desulfovibrio sp. JC271 draft genome sequence.</title>
        <authorList>
            <person name="Shivani Y."/>
            <person name="Subhash Y."/>
            <person name="Sasikala C."/>
            <person name="Ramana C.V."/>
        </authorList>
    </citation>
    <scope>NUCLEOTIDE SEQUENCE [LARGE SCALE GENOMIC DNA]</scope>
    <source>
        <strain evidence="4 5">JC271</strain>
    </source>
</reference>
<dbReference type="OrthoDB" id="9788959at2"/>
<dbReference type="PANTHER" id="PTHR46268:SF22">
    <property type="entry name" value="SENSOR PROTEIN KDPD-RELATED"/>
    <property type="match status" value="1"/>
</dbReference>
<comment type="caution">
    <text evidence="4">The sequence shown here is derived from an EMBL/GenBank/DDBJ whole genome shotgun (WGS) entry which is preliminary data.</text>
</comment>
<dbReference type="Pfam" id="PF00582">
    <property type="entry name" value="Usp"/>
    <property type="match status" value="1"/>
</dbReference>
<keyword evidence="5" id="KW-1185">Reference proteome</keyword>
<dbReference type="CDD" id="cd00293">
    <property type="entry name" value="USP-like"/>
    <property type="match status" value="1"/>
</dbReference>
<sequence length="149" mass="16053">MVAIKKAVVAVDFSDESTYIAEYAKLFAEKFDAELIVVYAAPSLNQYVGFHVPPNTIESFVGEIVTGAEKSMGDFLEKHFAGIKTTGKVVTGFAAEEILEIAADENADLIIMGTHGRTGIDRLLFGSVAAKIVRGADIPVLTVRPDFDK</sequence>
<comment type="similarity">
    <text evidence="1 2">Belongs to the universal stress protein A family.</text>
</comment>
<gene>
    <name evidence="4" type="ORF">SP90_06035</name>
</gene>
<protein>
    <recommendedName>
        <fullName evidence="2">Universal stress protein</fullName>
    </recommendedName>
</protein>
<evidence type="ECO:0000313" key="4">
    <source>
        <dbReference type="EMBL" id="OBQ54036.1"/>
    </source>
</evidence>
<dbReference type="AlphaFoldDB" id="A0A1B7XFG4"/>
<accession>A0A1B7XFG4</accession>
<evidence type="ECO:0000256" key="1">
    <source>
        <dbReference type="ARBA" id="ARBA00008791"/>
    </source>
</evidence>
<dbReference type="PRINTS" id="PR01438">
    <property type="entry name" value="UNVRSLSTRESS"/>
</dbReference>
<evidence type="ECO:0000313" key="5">
    <source>
        <dbReference type="Proteomes" id="UP000091979"/>
    </source>
</evidence>
<proteinExistence type="inferred from homology"/>
<dbReference type="InterPro" id="IPR014729">
    <property type="entry name" value="Rossmann-like_a/b/a_fold"/>
</dbReference>
<feature type="domain" description="UspA" evidence="3">
    <location>
        <begin position="4"/>
        <end position="144"/>
    </location>
</feature>
<keyword evidence="2" id="KW-0963">Cytoplasm</keyword>
<organism evidence="4 5">
    <name type="scientific">Halodesulfovibrio spirochaetisodalis</name>
    <dbReference type="NCBI Taxonomy" id="1560234"/>
    <lineage>
        <taxon>Bacteria</taxon>
        <taxon>Pseudomonadati</taxon>
        <taxon>Thermodesulfobacteriota</taxon>
        <taxon>Desulfovibrionia</taxon>
        <taxon>Desulfovibrionales</taxon>
        <taxon>Desulfovibrionaceae</taxon>
        <taxon>Halodesulfovibrio</taxon>
    </lineage>
</organism>
<dbReference type="Proteomes" id="UP000091979">
    <property type="component" value="Unassembled WGS sequence"/>
</dbReference>
<dbReference type="InterPro" id="IPR006016">
    <property type="entry name" value="UspA"/>
</dbReference>
<dbReference type="PATRIC" id="fig|1560234.3.peg.3184"/>
<dbReference type="InterPro" id="IPR006015">
    <property type="entry name" value="Universal_stress_UspA"/>
</dbReference>
<comment type="subcellular location">
    <subcellularLocation>
        <location evidence="2">Cytoplasm</location>
    </subcellularLocation>
</comment>
<dbReference type="STRING" id="1560234.SP90_06035"/>